<accession>A0A9P6H7L0</accession>
<dbReference type="Proteomes" id="UP000736335">
    <property type="component" value="Unassembled WGS sequence"/>
</dbReference>
<reference evidence="2" key="2">
    <citation type="submission" date="2020-11" db="EMBL/GenBank/DDBJ databases">
        <authorList>
            <consortium name="DOE Joint Genome Institute"/>
            <person name="Kuo A."/>
            <person name="Miyauchi S."/>
            <person name="Kiss E."/>
            <person name="Drula E."/>
            <person name="Kohler A."/>
            <person name="Sanchez-Garcia M."/>
            <person name="Andreopoulos B."/>
            <person name="Barry K.W."/>
            <person name="Bonito G."/>
            <person name="Buee M."/>
            <person name="Carver A."/>
            <person name="Chen C."/>
            <person name="Cichocki N."/>
            <person name="Clum A."/>
            <person name="Culley D."/>
            <person name="Crous P.W."/>
            <person name="Fauchery L."/>
            <person name="Girlanda M."/>
            <person name="Hayes R."/>
            <person name="Keri Z."/>
            <person name="Labutti K."/>
            <person name="Lipzen A."/>
            <person name="Lombard V."/>
            <person name="Magnuson J."/>
            <person name="Maillard F."/>
            <person name="Morin E."/>
            <person name="Murat C."/>
            <person name="Nolan M."/>
            <person name="Ohm R."/>
            <person name="Pangilinan J."/>
            <person name="Pereira M."/>
            <person name="Perotto S."/>
            <person name="Peter M."/>
            <person name="Riley R."/>
            <person name="Sitrit Y."/>
            <person name="Stielow B."/>
            <person name="Szollosi G."/>
            <person name="Zifcakova L."/>
            <person name="Stursova M."/>
            <person name="Spatafora J.W."/>
            <person name="Tedersoo L."/>
            <person name="Vaario L.-M."/>
            <person name="Yamada A."/>
            <person name="Yan M."/>
            <person name="Wang P."/>
            <person name="Xu J."/>
            <person name="Bruns T."/>
            <person name="Baldrian P."/>
            <person name="Vilgalys R."/>
            <person name="Henrissat B."/>
            <person name="Grigoriev I.V."/>
            <person name="Hibbett D."/>
            <person name="Nagy L.G."/>
            <person name="Martin F.M."/>
        </authorList>
    </citation>
    <scope>NUCLEOTIDE SEQUENCE</scope>
    <source>
        <strain evidence="2">UH-Tt-Lm1</strain>
    </source>
</reference>
<dbReference type="EMBL" id="WIUZ02000015">
    <property type="protein sequence ID" value="KAF9780942.1"/>
    <property type="molecule type" value="Genomic_DNA"/>
</dbReference>
<feature type="region of interest" description="Disordered" evidence="1">
    <location>
        <begin position="1"/>
        <end position="36"/>
    </location>
</feature>
<feature type="region of interest" description="Disordered" evidence="1">
    <location>
        <begin position="243"/>
        <end position="269"/>
    </location>
</feature>
<name>A0A9P6H7L0_9AGAM</name>
<evidence type="ECO:0000313" key="2">
    <source>
        <dbReference type="EMBL" id="KAF9780942.1"/>
    </source>
</evidence>
<protein>
    <submittedName>
        <fullName evidence="2">Uncharacterized protein</fullName>
    </submittedName>
</protein>
<feature type="compositionally biased region" description="Basic and acidic residues" evidence="1">
    <location>
        <begin position="132"/>
        <end position="146"/>
    </location>
</feature>
<sequence>MAGGLDAVPLDQSNEPLWIPRMESADGKTTSNKHPDEWREGLRQLTDGKPEVIVKRDGWLAGVLCKTTEFVSTELAELDQDGKRGTGVGERVERVADEGTVAGRSNCNLCGPREGTLQYDLTGKCDKRWNEQKRKDNHRRRDDRTRTRPSGPVRCAASGHRVRGKKFTSGGLDAGERFWTVLDQSDERHLDTTGTTPAHRWEAHSKGADGLPGVLCETTEFVSVELAESGQVSAGGWLERLGTCKPTKRGPTTFVGEQGDKDGKREENR</sequence>
<evidence type="ECO:0000256" key="1">
    <source>
        <dbReference type="SAM" id="MobiDB-lite"/>
    </source>
</evidence>
<organism evidence="2 3">
    <name type="scientific">Thelephora terrestris</name>
    <dbReference type="NCBI Taxonomy" id="56493"/>
    <lineage>
        <taxon>Eukaryota</taxon>
        <taxon>Fungi</taxon>
        <taxon>Dikarya</taxon>
        <taxon>Basidiomycota</taxon>
        <taxon>Agaricomycotina</taxon>
        <taxon>Agaricomycetes</taxon>
        <taxon>Thelephorales</taxon>
        <taxon>Thelephoraceae</taxon>
        <taxon>Thelephora</taxon>
    </lineage>
</organism>
<reference evidence="2" key="1">
    <citation type="journal article" date="2020" name="Nat. Commun.">
        <title>Large-scale genome sequencing of mycorrhizal fungi provides insights into the early evolution of symbiotic traits.</title>
        <authorList>
            <person name="Miyauchi S."/>
            <person name="Kiss E."/>
            <person name="Kuo A."/>
            <person name="Drula E."/>
            <person name="Kohler A."/>
            <person name="Sanchez-Garcia M."/>
            <person name="Morin E."/>
            <person name="Andreopoulos B."/>
            <person name="Barry K.W."/>
            <person name="Bonito G."/>
            <person name="Buee M."/>
            <person name="Carver A."/>
            <person name="Chen C."/>
            <person name="Cichocki N."/>
            <person name="Clum A."/>
            <person name="Culley D."/>
            <person name="Crous P.W."/>
            <person name="Fauchery L."/>
            <person name="Girlanda M."/>
            <person name="Hayes R.D."/>
            <person name="Keri Z."/>
            <person name="LaButti K."/>
            <person name="Lipzen A."/>
            <person name="Lombard V."/>
            <person name="Magnuson J."/>
            <person name="Maillard F."/>
            <person name="Murat C."/>
            <person name="Nolan M."/>
            <person name="Ohm R.A."/>
            <person name="Pangilinan J."/>
            <person name="Pereira M.F."/>
            <person name="Perotto S."/>
            <person name="Peter M."/>
            <person name="Pfister S."/>
            <person name="Riley R."/>
            <person name="Sitrit Y."/>
            <person name="Stielow J.B."/>
            <person name="Szollosi G."/>
            <person name="Zifcakova L."/>
            <person name="Stursova M."/>
            <person name="Spatafora J.W."/>
            <person name="Tedersoo L."/>
            <person name="Vaario L.M."/>
            <person name="Yamada A."/>
            <person name="Yan M."/>
            <person name="Wang P."/>
            <person name="Xu J."/>
            <person name="Bruns T."/>
            <person name="Baldrian P."/>
            <person name="Vilgalys R."/>
            <person name="Dunand C."/>
            <person name="Henrissat B."/>
            <person name="Grigoriev I.V."/>
            <person name="Hibbett D."/>
            <person name="Nagy L.G."/>
            <person name="Martin F.M."/>
        </authorList>
    </citation>
    <scope>NUCLEOTIDE SEQUENCE</scope>
    <source>
        <strain evidence="2">UH-Tt-Lm1</strain>
    </source>
</reference>
<proteinExistence type="predicted"/>
<comment type="caution">
    <text evidence="2">The sequence shown here is derived from an EMBL/GenBank/DDBJ whole genome shotgun (WGS) entry which is preliminary data.</text>
</comment>
<keyword evidence="3" id="KW-1185">Reference proteome</keyword>
<evidence type="ECO:0000313" key="3">
    <source>
        <dbReference type="Proteomes" id="UP000736335"/>
    </source>
</evidence>
<feature type="region of interest" description="Disordered" evidence="1">
    <location>
        <begin position="132"/>
        <end position="157"/>
    </location>
</feature>
<feature type="compositionally biased region" description="Basic and acidic residues" evidence="1">
    <location>
        <begin position="258"/>
        <end position="269"/>
    </location>
</feature>
<gene>
    <name evidence="2" type="ORF">BJ322DRAFT_1023621</name>
</gene>
<dbReference type="AlphaFoldDB" id="A0A9P6H7L0"/>